<evidence type="ECO:0000256" key="1">
    <source>
        <dbReference type="SAM" id="MobiDB-lite"/>
    </source>
</evidence>
<feature type="compositionally biased region" description="Basic and acidic residues" evidence="1">
    <location>
        <begin position="891"/>
        <end position="905"/>
    </location>
</feature>
<feature type="region of interest" description="Disordered" evidence="1">
    <location>
        <begin position="220"/>
        <end position="244"/>
    </location>
</feature>
<feature type="compositionally biased region" description="Polar residues" evidence="1">
    <location>
        <begin position="862"/>
        <end position="885"/>
    </location>
</feature>
<evidence type="ECO:0000313" key="3">
    <source>
        <dbReference type="Proteomes" id="UP000823046"/>
    </source>
</evidence>
<evidence type="ECO:0000313" key="2">
    <source>
        <dbReference type="EMBL" id="KAF8818147.1"/>
    </source>
</evidence>
<protein>
    <submittedName>
        <fullName evidence="2">Uncharacterized protein</fullName>
    </submittedName>
</protein>
<organism evidence="2 3">
    <name type="scientific">Cardiosporidium cionae</name>
    <dbReference type="NCBI Taxonomy" id="476202"/>
    <lineage>
        <taxon>Eukaryota</taxon>
        <taxon>Sar</taxon>
        <taxon>Alveolata</taxon>
        <taxon>Apicomplexa</taxon>
        <taxon>Aconoidasida</taxon>
        <taxon>Nephromycida</taxon>
        <taxon>Cardiosporidium</taxon>
    </lineage>
</organism>
<proteinExistence type="predicted"/>
<feature type="compositionally biased region" description="Low complexity" evidence="1">
    <location>
        <begin position="225"/>
        <end position="239"/>
    </location>
</feature>
<name>A0ABQ7J4V3_9APIC</name>
<dbReference type="Proteomes" id="UP000823046">
    <property type="component" value="Unassembled WGS sequence"/>
</dbReference>
<accession>A0ABQ7J4V3</accession>
<feature type="region of interest" description="Disordered" evidence="1">
    <location>
        <begin position="862"/>
        <end position="922"/>
    </location>
</feature>
<reference evidence="2 3" key="1">
    <citation type="journal article" date="2020" name="bioRxiv">
        <title>Metabolic contributions of an alphaproteobacterial endosymbiont in the apicomplexan Cardiosporidium cionae.</title>
        <authorList>
            <person name="Hunter E.S."/>
            <person name="Paight C.J."/>
            <person name="Lane C.E."/>
        </authorList>
    </citation>
    <scope>NUCLEOTIDE SEQUENCE [LARGE SCALE GENOMIC DNA]</scope>
    <source>
        <strain evidence="2">ESH_2018</strain>
    </source>
</reference>
<sequence length="973" mass="109555">MIAGLKFFPSLLSVEAALNIHTAVPDVFVKLIDDNIWIDARQAMPLRTVSPVCDSSSGPFCHHLSFKANIIDSIGSVLELSRLEKDKNHEQKASEEFSYSVVHRFPIQMSMAAVPKTEQNLPVPVVFAASNYSNITNFFIEDVGLKYTSLPLNTRANAPLHTVDSPYIPEGRLLDYGLGDITVNYQLLQSLASSIESFCFYVGGLGYVWDFSPPSLSKDATLPENNSSNDSSHDSISPSKSDKSFGATNTFPGWEIKSYVLEFSAFPQVSESKKIPSDYRGQLPENIQLRWSNFWERTVYSKTLLTSQPEDGEKNLPILDKTTRLVDKKSLCSMPSSLPSHISPIFRDTRLYVDTIDPMTRTKLTFNSECSMEQDSTDFSSDSLNNASLYNPYMRRRVVNYHLQKIEHFVALHTLEGDIKFLSPVVIASLWITLYPNSERGANPENTQMNLAGNNQCSGFRVVGKRRGIMKWVASVPFALLEASASQPPLERTLEGEMTTENGVVLVDVMKFTAFSPYFRIDSLEFVYICGKGYAQRIQKKLYMAAIELNVAKKVTLESTKNHNSLNGVGGRERVDDVTSRMFTINKYDPLSTVGLLERSASIQESLYFFGDFGPFSNALFNATKKISYFSNNPNSGLMVAPTPAQKKRKNETDSKNVDMAALQNNSVVDDEEEGPLYIGVVSRLHPGRKLGSVNIEDTLIDSSDTGFEFGEANILKDLYARSSARESLMESGDRIKRFYWKSHGDHRLSADRMGFYLQEIPMEAPVLSLADIHSRNLILSQKPSIDTEAIHLHLLNPEDVSNRKLGATLHSDDFFSVYYKLLDKIFSALRKPIVEILYIILDEGNSKQIFYRNRKKPGTSSQVVSIDESTTDSVNTDSGINPMNTLDKLPQLDKKDKIEDKSSSKVDAMSKSQEKHQQEKMEETYILDLSKAPNFELTEPQRILLQMGMHPLENRQNFHRKVETSTLKRNRR</sequence>
<gene>
    <name evidence="2" type="ORF">IE077_002160</name>
</gene>
<comment type="caution">
    <text evidence="2">The sequence shown here is derived from an EMBL/GenBank/DDBJ whole genome shotgun (WGS) entry which is preliminary data.</text>
</comment>
<keyword evidence="3" id="KW-1185">Reference proteome</keyword>
<dbReference type="EMBL" id="JADAQX010001093">
    <property type="protein sequence ID" value="KAF8818147.1"/>
    <property type="molecule type" value="Genomic_DNA"/>
</dbReference>
<feature type="compositionally biased region" description="Basic and acidic residues" evidence="1">
    <location>
        <begin position="913"/>
        <end position="922"/>
    </location>
</feature>